<evidence type="ECO:0000313" key="4">
    <source>
        <dbReference type="Proteomes" id="UP000000724"/>
    </source>
</evidence>
<dbReference type="STRING" id="500485.B6HDV5"/>
<name>B6HDV5_PENRW</name>
<dbReference type="OMA" id="NDPECHE"/>
<dbReference type="PANTHER" id="PTHR10887:SF495">
    <property type="entry name" value="HELICASE SENATAXIN ISOFORM X1-RELATED"/>
    <property type="match status" value="1"/>
</dbReference>
<dbReference type="Proteomes" id="UP000000724">
    <property type="component" value="Contig Pc00c20"/>
</dbReference>
<dbReference type="EMBL" id="AM920435">
    <property type="protein sequence ID" value="CAP86827.1"/>
    <property type="molecule type" value="Genomic_DNA"/>
</dbReference>
<reference evidence="3 4" key="1">
    <citation type="journal article" date="2008" name="Nat. Biotechnol.">
        <title>Genome sequencing and analysis of the filamentous fungus Penicillium chrysogenum.</title>
        <authorList>
            <person name="van den Berg M.A."/>
            <person name="Albang R."/>
            <person name="Albermann K."/>
            <person name="Badger J.H."/>
            <person name="Daran J.-M."/>
            <person name="Driessen A.J.M."/>
            <person name="Garcia-Estrada C."/>
            <person name="Fedorova N.D."/>
            <person name="Harris D.M."/>
            <person name="Heijne W.H.M."/>
            <person name="Joardar V.S."/>
            <person name="Kiel J.A.K.W."/>
            <person name="Kovalchuk A."/>
            <person name="Martin J.F."/>
            <person name="Nierman W.C."/>
            <person name="Nijland J.G."/>
            <person name="Pronk J.T."/>
            <person name="Roubos J.A."/>
            <person name="van der Klei I.J."/>
            <person name="van Peij N.N.M.E."/>
            <person name="Veenhuis M."/>
            <person name="von Doehren H."/>
            <person name="Wagner C."/>
            <person name="Wortman J.R."/>
            <person name="Bovenberg R.A.L."/>
        </authorList>
    </citation>
    <scope>NUCLEOTIDE SEQUENCE [LARGE SCALE GENOMIC DNA]</scope>
    <source>
        <strain evidence="4">ATCC 28089 / DSM 1075 / NRRL 1951 / Wisconsin 54-1255</strain>
    </source>
</reference>
<accession>B6HDV5</accession>
<dbReference type="InterPro" id="IPR045055">
    <property type="entry name" value="DNA2/NAM7-like"/>
</dbReference>
<feature type="domain" description="DNA2/NAM7 helicase-like C-terminal" evidence="2">
    <location>
        <begin position="173"/>
        <end position="217"/>
    </location>
</feature>
<dbReference type="Pfam" id="PF13087">
    <property type="entry name" value="AAA_12"/>
    <property type="match status" value="1"/>
</dbReference>
<protein>
    <submittedName>
        <fullName evidence="3">Pc20g14980 protein</fullName>
    </submittedName>
</protein>
<dbReference type="Gene3D" id="3.40.50.300">
    <property type="entry name" value="P-loop containing nucleotide triphosphate hydrolases"/>
    <property type="match status" value="1"/>
</dbReference>
<evidence type="ECO:0000313" key="3">
    <source>
        <dbReference type="EMBL" id="CAP86827.1"/>
    </source>
</evidence>
<dbReference type="InterPro" id="IPR027417">
    <property type="entry name" value="P-loop_NTPase"/>
</dbReference>
<dbReference type="OrthoDB" id="4526781at2759"/>
<dbReference type="SUPFAM" id="SSF52540">
    <property type="entry name" value="P-loop containing nucleoside triphosphate hydrolases"/>
    <property type="match status" value="1"/>
</dbReference>
<dbReference type="eggNOG" id="KOG1801">
    <property type="taxonomic scope" value="Eukaryota"/>
</dbReference>
<feature type="domain" description="DNA2/NAM7 helicase helicase" evidence="1">
    <location>
        <begin position="87"/>
        <end position="163"/>
    </location>
</feature>
<dbReference type="AlphaFoldDB" id="B6HDV5"/>
<dbReference type="PANTHER" id="PTHR10887">
    <property type="entry name" value="DNA2/NAM7 HELICASE FAMILY"/>
    <property type="match status" value="1"/>
</dbReference>
<gene>
    <name evidence="3" type="ORF">Pc20g14980</name>
    <name evidence="3" type="ORF">PCH_Pc20g14980</name>
</gene>
<dbReference type="BioCyc" id="PCHR:PC20G14980-MONOMER"/>
<sequence>MSRSGYLTNPREVATFLLMSGEKKRQLESFSKHMGLQGIQMHTLVFQHVDTHQNDPECHELRVLSERDSSYDSPLNGQEIIRMKDLYGKILGEILSRSKVVATTLSNASQECLKSPDFKPSVNVSDDAGQSMEGENMIPMTMESMRVVVLIGDPYQLPPTVMSDGANEGAEFLKRSLLARLMEAGYPQVSLNIDYRNHPQILELFNKAIYSGKLISGR</sequence>
<dbReference type="InterPro" id="IPR041677">
    <property type="entry name" value="DNA2/NAM7_AAA_11"/>
</dbReference>
<dbReference type="InterPro" id="IPR041679">
    <property type="entry name" value="DNA2/NAM7-like_C"/>
</dbReference>
<dbReference type="GeneID" id="8308825"/>
<keyword evidence="4" id="KW-1185">Reference proteome</keyword>
<organism evidence="3 4">
    <name type="scientific">Penicillium rubens (strain ATCC 28089 / DSM 1075 / NRRL 1951 / Wisconsin 54-1255)</name>
    <name type="common">Penicillium chrysogenum</name>
    <dbReference type="NCBI Taxonomy" id="500485"/>
    <lineage>
        <taxon>Eukaryota</taxon>
        <taxon>Fungi</taxon>
        <taxon>Dikarya</taxon>
        <taxon>Ascomycota</taxon>
        <taxon>Pezizomycotina</taxon>
        <taxon>Eurotiomycetes</taxon>
        <taxon>Eurotiomycetidae</taxon>
        <taxon>Eurotiales</taxon>
        <taxon>Aspergillaceae</taxon>
        <taxon>Penicillium</taxon>
        <taxon>Penicillium chrysogenum species complex</taxon>
    </lineage>
</organism>
<dbReference type="KEGG" id="pcs:N7525_009869"/>
<proteinExistence type="predicted"/>
<dbReference type="Pfam" id="PF13086">
    <property type="entry name" value="AAA_11"/>
    <property type="match status" value="1"/>
</dbReference>
<dbReference type="VEuPathDB" id="FungiDB:PCH_Pc20g14980"/>
<evidence type="ECO:0000259" key="2">
    <source>
        <dbReference type="Pfam" id="PF13087"/>
    </source>
</evidence>
<evidence type="ECO:0000259" key="1">
    <source>
        <dbReference type="Pfam" id="PF13086"/>
    </source>
</evidence>
<dbReference type="GO" id="GO:0004386">
    <property type="term" value="F:helicase activity"/>
    <property type="evidence" value="ECO:0007669"/>
    <property type="project" value="InterPro"/>
</dbReference>
<dbReference type="HOGENOM" id="CLU_1267263_0_0_1"/>